<dbReference type="AlphaFoldDB" id="A0A1C0YPW3"/>
<protein>
    <recommendedName>
        <fullName evidence="1">HNH nuclease domain-containing protein</fullName>
    </recommendedName>
</protein>
<name>A0A1C0YPW3_9BACL</name>
<evidence type="ECO:0000313" key="2">
    <source>
        <dbReference type="EMBL" id="OCS89192.1"/>
    </source>
</evidence>
<sequence length="279" mass="32322">MKFFIVLQNDTNSQQDTDFLRCPQKDAFGNRPHHYTRMNELSTGDKIFHYTAGNITAISTVMKPAMLIYDKSDAIYYFIAKVHYEMFQNSLHVRSYWDDIKKLLPAQFSPFQKNGHDNAGFLYPCSEQFSSFLLKQLAILNPSDTTSKKLLESEVQIQSTARIGHQTYKNELLKLWNNECAICKINIPDLLIASHAKPWRDCNDDERVDPYNGLLLCAHHDALFDKGFISFDENGNIILCRELSNSSPVVYAIDIQMTINIHEKNIPYLIWHRSHVLRK</sequence>
<feature type="domain" description="HNH nuclease" evidence="1">
    <location>
        <begin position="180"/>
        <end position="232"/>
    </location>
</feature>
<gene>
    <name evidence="2" type="ORF">A6K76_12625</name>
</gene>
<dbReference type="Proteomes" id="UP000093482">
    <property type="component" value="Unassembled WGS sequence"/>
</dbReference>
<keyword evidence="3" id="KW-1185">Reference proteome</keyword>
<reference evidence="2 3" key="1">
    <citation type="submission" date="2016-07" db="EMBL/GenBank/DDBJ databases">
        <title>Caryophanon latum genome sequencing.</title>
        <authorList>
            <person name="Verma A."/>
            <person name="Pal Y."/>
            <person name="Krishnamurthi S."/>
        </authorList>
    </citation>
    <scope>NUCLEOTIDE SEQUENCE [LARGE SCALE GENOMIC DNA]</scope>
    <source>
        <strain evidence="2 3">DSM 14151</strain>
    </source>
</reference>
<dbReference type="EMBL" id="MATO01000044">
    <property type="protein sequence ID" value="OCS89192.1"/>
    <property type="molecule type" value="Genomic_DNA"/>
</dbReference>
<evidence type="ECO:0000313" key="3">
    <source>
        <dbReference type="Proteomes" id="UP000093482"/>
    </source>
</evidence>
<dbReference type="RefSeq" id="WP_066465194.1">
    <property type="nucleotide sequence ID" value="NZ_MATO01000044.1"/>
</dbReference>
<accession>A0A1C0YPW3</accession>
<evidence type="ECO:0000259" key="1">
    <source>
        <dbReference type="Pfam" id="PF13391"/>
    </source>
</evidence>
<proteinExistence type="predicted"/>
<dbReference type="InterPro" id="IPR003615">
    <property type="entry name" value="HNH_nuc"/>
</dbReference>
<dbReference type="Pfam" id="PF13391">
    <property type="entry name" value="HNH_2"/>
    <property type="match status" value="1"/>
</dbReference>
<organism evidence="2 3">
    <name type="scientific">Caryophanon latum</name>
    <dbReference type="NCBI Taxonomy" id="33977"/>
    <lineage>
        <taxon>Bacteria</taxon>
        <taxon>Bacillati</taxon>
        <taxon>Bacillota</taxon>
        <taxon>Bacilli</taxon>
        <taxon>Bacillales</taxon>
        <taxon>Caryophanaceae</taxon>
        <taxon>Caryophanon</taxon>
    </lineage>
</organism>
<comment type="caution">
    <text evidence="2">The sequence shown here is derived from an EMBL/GenBank/DDBJ whole genome shotgun (WGS) entry which is preliminary data.</text>
</comment>
<dbReference type="OrthoDB" id="5678128at2"/>